<proteinExistence type="predicted"/>
<reference evidence="1" key="2">
    <citation type="journal article" date="2015" name="Fish Shellfish Immunol.">
        <title>Early steps in the European eel (Anguilla anguilla)-Vibrio vulnificus interaction in the gills: Role of the RtxA13 toxin.</title>
        <authorList>
            <person name="Callol A."/>
            <person name="Pajuelo D."/>
            <person name="Ebbesson L."/>
            <person name="Teles M."/>
            <person name="MacKenzie S."/>
            <person name="Amaro C."/>
        </authorList>
    </citation>
    <scope>NUCLEOTIDE SEQUENCE</scope>
</reference>
<dbReference type="EMBL" id="GBXM01036726">
    <property type="protein sequence ID" value="JAH71851.1"/>
    <property type="molecule type" value="Transcribed_RNA"/>
</dbReference>
<accession>A0A0E9V1J8</accession>
<name>A0A0E9V1J8_ANGAN</name>
<dbReference type="AlphaFoldDB" id="A0A0E9V1J8"/>
<reference evidence="1" key="1">
    <citation type="submission" date="2014-11" db="EMBL/GenBank/DDBJ databases">
        <authorList>
            <person name="Amaro Gonzalez C."/>
        </authorList>
    </citation>
    <scope>NUCLEOTIDE SEQUENCE</scope>
</reference>
<evidence type="ECO:0000313" key="1">
    <source>
        <dbReference type="EMBL" id="JAH71851.1"/>
    </source>
</evidence>
<protein>
    <submittedName>
        <fullName evidence="1">Uncharacterized protein</fullName>
    </submittedName>
</protein>
<organism evidence="1">
    <name type="scientific">Anguilla anguilla</name>
    <name type="common">European freshwater eel</name>
    <name type="synonym">Muraena anguilla</name>
    <dbReference type="NCBI Taxonomy" id="7936"/>
    <lineage>
        <taxon>Eukaryota</taxon>
        <taxon>Metazoa</taxon>
        <taxon>Chordata</taxon>
        <taxon>Craniata</taxon>
        <taxon>Vertebrata</taxon>
        <taxon>Euteleostomi</taxon>
        <taxon>Actinopterygii</taxon>
        <taxon>Neopterygii</taxon>
        <taxon>Teleostei</taxon>
        <taxon>Anguilliformes</taxon>
        <taxon>Anguillidae</taxon>
        <taxon>Anguilla</taxon>
    </lineage>
</organism>
<sequence length="22" mass="2450">MYVYKTVRNIPVVALLPITTGT</sequence>